<name>A0ABU0ERM9_9PSEU</name>
<organism evidence="2 3">
    <name type="scientific">Amycolatopsis thermophila</name>
    <dbReference type="NCBI Taxonomy" id="206084"/>
    <lineage>
        <taxon>Bacteria</taxon>
        <taxon>Bacillati</taxon>
        <taxon>Actinomycetota</taxon>
        <taxon>Actinomycetes</taxon>
        <taxon>Pseudonocardiales</taxon>
        <taxon>Pseudonocardiaceae</taxon>
        <taxon>Amycolatopsis</taxon>
    </lineage>
</organism>
<dbReference type="EMBL" id="JAUSUT010000001">
    <property type="protein sequence ID" value="MDQ0377927.1"/>
    <property type="molecule type" value="Genomic_DNA"/>
</dbReference>
<evidence type="ECO:0000313" key="3">
    <source>
        <dbReference type="Proteomes" id="UP001229651"/>
    </source>
</evidence>
<feature type="transmembrane region" description="Helical" evidence="1">
    <location>
        <begin position="12"/>
        <end position="33"/>
    </location>
</feature>
<proteinExistence type="predicted"/>
<evidence type="ECO:0000313" key="2">
    <source>
        <dbReference type="EMBL" id="MDQ0377927.1"/>
    </source>
</evidence>
<accession>A0ABU0ERM9</accession>
<dbReference type="Proteomes" id="UP001229651">
    <property type="component" value="Unassembled WGS sequence"/>
</dbReference>
<keyword evidence="3" id="KW-1185">Reference proteome</keyword>
<sequence>MRRPLTYPEHFAYTFLAALTVLAALAWLCNGAAT</sequence>
<keyword evidence="1" id="KW-0812">Transmembrane</keyword>
<comment type="caution">
    <text evidence="2">The sequence shown here is derived from an EMBL/GenBank/DDBJ whole genome shotgun (WGS) entry which is preliminary data.</text>
</comment>
<keyword evidence="1" id="KW-1133">Transmembrane helix</keyword>
<keyword evidence="1" id="KW-0472">Membrane</keyword>
<evidence type="ECO:0000256" key="1">
    <source>
        <dbReference type="SAM" id="Phobius"/>
    </source>
</evidence>
<protein>
    <submittedName>
        <fullName evidence="2">Uncharacterized protein</fullName>
    </submittedName>
</protein>
<gene>
    <name evidence="2" type="ORF">FB470_001921</name>
</gene>
<reference evidence="2 3" key="1">
    <citation type="submission" date="2023-07" db="EMBL/GenBank/DDBJ databases">
        <title>Sequencing the genomes of 1000 actinobacteria strains.</title>
        <authorList>
            <person name="Klenk H.-P."/>
        </authorList>
    </citation>
    <scope>NUCLEOTIDE SEQUENCE [LARGE SCALE GENOMIC DNA]</scope>
    <source>
        <strain evidence="2 3">DSM 45805</strain>
    </source>
</reference>